<accession>A0A3M7PKW6</accession>
<dbReference type="PROSITE" id="PS00135">
    <property type="entry name" value="TRYPSIN_SER"/>
    <property type="match status" value="1"/>
</dbReference>
<dbReference type="Proteomes" id="UP000276133">
    <property type="component" value="Unassembled WGS sequence"/>
</dbReference>
<dbReference type="Gene3D" id="2.40.10.10">
    <property type="entry name" value="Trypsin-like serine proteases"/>
    <property type="match status" value="1"/>
</dbReference>
<proteinExistence type="predicted"/>
<keyword evidence="2" id="KW-0378">Hydrolase</keyword>
<evidence type="ECO:0000313" key="5">
    <source>
        <dbReference type="Proteomes" id="UP000276133"/>
    </source>
</evidence>
<dbReference type="InterPro" id="IPR033116">
    <property type="entry name" value="TRYPSIN_SER"/>
</dbReference>
<dbReference type="InterPro" id="IPR001254">
    <property type="entry name" value="Trypsin_dom"/>
</dbReference>
<dbReference type="OrthoDB" id="6380398at2759"/>
<sequence>MNLYGKYSHSLAEIYFILISISVAKYFAQLDPSQCGKTFNEPNLRIQGGVKALPNSWPSVAFLVFQYKFFLTTNGFVTTRTVRGECGATLIEDDKLLSAAHCFKTSITLSDGTKVTVQPNIYHKDLNSMYTIYLGLHDKTSIRPENVYNLDSFKLHPNFDSNTLVNDIAIIKLEKKATFNEKIQPACIPLNVEVNFVPDAVVWALGWGAISLDSSVSSDILKNVRLKFIDDKYCGSIKNDELCIGDLTDGNDTMKGDSGGPVYMKTKDNKQVVVGITSRGVFWNKKTVGIYARVDSYLEWIYDARLIAFKENSAVCYSSKFFFTITFLTQLMYNY</sequence>
<evidence type="ECO:0000259" key="3">
    <source>
        <dbReference type="PROSITE" id="PS50240"/>
    </source>
</evidence>
<keyword evidence="1" id="KW-1015">Disulfide bond</keyword>
<gene>
    <name evidence="4" type="ORF">BpHYR1_021161</name>
</gene>
<reference evidence="4 5" key="1">
    <citation type="journal article" date="2018" name="Sci. Rep.">
        <title>Genomic signatures of local adaptation to the degree of environmental predictability in rotifers.</title>
        <authorList>
            <person name="Franch-Gras L."/>
            <person name="Hahn C."/>
            <person name="Garcia-Roger E.M."/>
            <person name="Carmona M.J."/>
            <person name="Serra M."/>
            <person name="Gomez A."/>
        </authorList>
    </citation>
    <scope>NUCLEOTIDE SEQUENCE [LARGE SCALE GENOMIC DNA]</scope>
    <source>
        <strain evidence="4">HYR1</strain>
    </source>
</reference>
<comment type="caution">
    <text evidence="4">The sequence shown here is derived from an EMBL/GenBank/DDBJ whole genome shotgun (WGS) entry which is preliminary data.</text>
</comment>
<dbReference type="Pfam" id="PF00089">
    <property type="entry name" value="Trypsin"/>
    <property type="match status" value="1"/>
</dbReference>
<dbReference type="PROSITE" id="PS00134">
    <property type="entry name" value="TRYPSIN_HIS"/>
    <property type="match status" value="1"/>
</dbReference>
<keyword evidence="2 4" id="KW-0645">Protease</keyword>
<dbReference type="PANTHER" id="PTHR24253:SF176">
    <property type="entry name" value="CORIN, ISOFORM B"/>
    <property type="match status" value="1"/>
</dbReference>
<dbReference type="InterPro" id="IPR009003">
    <property type="entry name" value="Peptidase_S1_PA"/>
</dbReference>
<dbReference type="PROSITE" id="PS50240">
    <property type="entry name" value="TRYPSIN_DOM"/>
    <property type="match status" value="1"/>
</dbReference>
<dbReference type="GO" id="GO:0006508">
    <property type="term" value="P:proteolysis"/>
    <property type="evidence" value="ECO:0007669"/>
    <property type="project" value="UniProtKB-KW"/>
</dbReference>
<dbReference type="CDD" id="cd00190">
    <property type="entry name" value="Tryp_SPc"/>
    <property type="match status" value="1"/>
</dbReference>
<keyword evidence="2" id="KW-0720">Serine protease</keyword>
<dbReference type="InterPro" id="IPR001314">
    <property type="entry name" value="Peptidase_S1A"/>
</dbReference>
<protein>
    <submittedName>
        <fullName evidence="4">Transmembrane protease serine 13-like</fullName>
    </submittedName>
</protein>
<organism evidence="4 5">
    <name type="scientific">Brachionus plicatilis</name>
    <name type="common">Marine rotifer</name>
    <name type="synonym">Brachionus muelleri</name>
    <dbReference type="NCBI Taxonomy" id="10195"/>
    <lineage>
        <taxon>Eukaryota</taxon>
        <taxon>Metazoa</taxon>
        <taxon>Spiralia</taxon>
        <taxon>Gnathifera</taxon>
        <taxon>Rotifera</taxon>
        <taxon>Eurotatoria</taxon>
        <taxon>Monogononta</taxon>
        <taxon>Pseudotrocha</taxon>
        <taxon>Ploima</taxon>
        <taxon>Brachionidae</taxon>
        <taxon>Brachionus</taxon>
    </lineage>
</organism>
<keyword evidence="4" id="KW-0472">Membrane</keyword>
<keyword evidence="4" id="KW-0812">Transmembrane</keyword>
<evidence type="ECO:0000313" key="4">
    <source>
        <dbReference type="EMBL" id="RMZ99633.1"/>
    </source>
</evidence>
<dbReference type="EMBL" id="REGN01010128">
    <property type="protein sequence ID" value="RMZ99633.1"/>
    <property type="molecule type" value="Genomic_DNA"/>
</dbReference>
<evidence type="ECO:0000256" key="2">
    <source>
        <dbReference type="RuleBase" id="RU363034"/>
    </source>
</evidence>
<dbReference type="SMART" id="SM00020">
    <property type="entry name" value="Tryp_SPc"/>
    <property type="match status" value="1"/>
</dbReference>
<feature type="domain" description="Peptidase S1" evidence="3">
    <location>
        <begin position="46"/>
        <end position="306"/>
    </location>
</feature>
<keyword evidence="5" id="KW-1185">Reference proteome</keyword>
<dbReference type="STRING" id="10195.A0A3M7PKW6"/>
<dbReference type="InterPro" id="IPR018114">
    <property type="entry name" value="TRYPSIN_HIS"/>
</dbReference>
<dbReference type="GO" id="GO:0004252">
    <property type="term" value="F:serine-type endopeptidase activity"/>
    <property type="evidence" value="ECO:0007669"/>
    <property type="project" value="InterPro"/>
</dbReference>
<dbReference type="SUPFAM" id="SSF50494">
    <property type="entry name" value="Trypsin-like serine proteases"/>
    <property type="match status" value="1"/>
</dbReference>
<evidence type="ECO:0000256" key="1">
    <source>
        <dbReference type="ARBA" id="ARBA00023157"/>
    </source>
</evidence>
<name>A0A3M7PKW6_BRAPC</name>
<dbReference type="InterPro" id="IPR043504">
    <property type="entry name" value="Peptidase_S1_PA_chymotrypsin"/>
</dbReference>
<dbReference type="PRINTS" id="PR00722">
    <property type="entry name" value="CHYMOTRYPSIN"/>
</dbReference>
<dbReference type="AlphaFoldDB" id="A0A3M7PKW6"/>
<dbReference type="PANTHER" id="PTHR24253">
    <property type="entry name" value="TRANSMEMBRANE PROTEASE SERINE"/>
    <property type="match status" value="1"/>
</dbReference>